<evidence type="ECO:0000256" key="15">
    <source>
        <dbReference type="ARBA" id="ARBA00048393"/>
    </source>
</evidence>
<evidence type="ECO:0000256" key="14">
    <source>
        <dbReference type="ARBA" id="ARBA00048170"/>
    </source>
</evidence>
<evidence type="ECO:0000256" key="7">
    <source>
        <dbReference type="ARBA" id="ARBA00042026"/>
    </source>
</evidence>
<comment type="catalytic activity">
    <reaction evidence="13">
        <text>(11R)-hydroxy-(5Z,8Z,12E,14Z)-eicosatetraenoate + NAD(+) = 11-oxo-(5Z,8Z,12E,14Z)-eicosatetraenoate + NADH + H(+)</text>
        <dbReference type="Rhea" id="RHEA:48640"/>
        <dbReference type="ChEBI" id="CHEBI:15378"/>
        <dbReference type="ChEBI" id="CHEBI:57540"/>
        <dbReference type="ChEBI" id="CHEBI:57945"/>
        <dbReference type="ChEBI" id="CHEBI:78836"/>
        <dbReference type="ChEBI" id="CHEBI:90697"/>
    </reaction>
    <physiologicalReaction direction="left-to-right" evidence="13">
        <dbReference type="Rhea" id="RHEA:48641"/>
    </physiologicalReaction>
</comment>
<comment type="caution">
    <text evidence="23">The sequence shown here is derived from an EMBL/GenBank/DDBJ whole genome shotgun (WGS) entry which is preliminary data.</text>
</comment>
<dbReference type="GO" id="GO:0047034">
    <property type="term" value="F:15-hydroxyicosatetraenoate dehydrogenase activity"/>
    <property type="evidence" value="ECO:0007669"/>
    <property type="project" value="UniProtKB-EC"/>
</dbReference>
<comment type="catalytic activity">
    <reaction evidence="19">
        <text>resolvin D2 + NAD(+) = 16-oxoresolvin D2 + NADH + H(+)</text>
        <dbReference type="Rhea" id="RHEA:53588"/>
        <dbReference type="ChEBI" id="CHEBI:15378"/>
        <dbReference type="ChEBI" id="CHEBI:57540"/>
        <dbReference type="ChEBI" id="CHEBI:57945"/>
        <dbReference type="ChEBI" id="CHEBI:133367"/>
        <dbReference type="ChEBI" id="CHEBI:137498"/>
    </reaction>
    <physiologicalReaction direction="left-to-right" evidence="19">
        <dbReference type="Rhea" id="RHEA:53589"/>
    </physiologicalReaction>
</comment>
<comment type="catalytic activity">
    <reaction evidence="20">
        <text>(15S)-hydroxy-(5Z,8Z,11Z,13E)-eicosatetraenoate + NAD(+) = 15-oxo-(5Z,8Z,11Z,13E)-eicosatetraenoate + NADH + H(+)</text>
        <dbReference type="Rhea" id="RHEA:23260"/>
        <dbReference type="ChEBI" id="CHEBI:15378"/>
        <dbReference type="ChEBI" id="CHEBI:57409"/>
        <dbReference type="ChEBI" id="CHEBI:57410"/>
        <dbReference type="ChEBI" id="CHEBI:57540"/>
        <dbReference type="ChEBI" id="CHEBI:57945"/>
        <dbReference type="EC" id="1.1.1.232"/>
    </reaction>
    <physiologicalReaction direction="left-to-right" evidence="20">
        <dbReference type="Rhea" id="RHEA:23261"/>
    </physiologicalReaction>
</comment>
<evidence type="ECO:0000256" key="9">
    <source>
        <dbReference type="ARBA" id="ARBA00047325"/>
    </source>
</evidence>
<evidence type="ECO:0000256" key="2">
    <source>
        <dbReference type="ARBA" id="ARBA00023002"/>
    </source>
</evidence>
<evidence type="ECO:0000256" key="16">
    <source>
        <dbReference type="ARBA" id="ARBA00048535"/>
    </source>
</evidence>
<organism evidence="23 24">
    <name type="scientific">Cherax quadricarinatus</name>
    <name type="common">Australian red claw crayfish</name>
    <dbReference type="NCBI Taxonomy" id="27406"/>
    <lineage>
        <taxon>Eukaryota</taxon>
        <taxon>Metazoa</taxon>
        <taxon>Ecdysozoa</taxon>
        <taxon>Arthropoda</taxon>
        <taxon>Crustacea</taxon>
        <taxon>Multicrustacea</taxon>
        <taxon>Malacostraca</taxon>
        <taxon>Eumalacostraca</taxon>
        <taxon>Eucarida</taxon>
        <taxon>Decapoda</taxon>
        <taxon>Pleocyemata</taxon>
        <taxon>Astacidea</taxon>
        <taxon>Parastacoidea</taxon>
        <taxon>Parastacidae</taxon>
        <taxon>Cherax</taxon>
    </lineage>
</organism>
<sequence>GGSMEITGSVAIITGAAKGLGRAFTESLLARGAKVCMADTDTEAATATLQQLQQSYGDDNVMFVPCDVTRTEDLKVVWDEGEQKLGYISLLINNAGIGNEQNWQKTIDVNLGGCMRGTLLALERMGVNKGGGGGIVVNISSVAGLKATPLGPVYTSTKHAIVGLTRSLGSEFHLKISGVKVQSLCPSLVKTDLLVNSLKNAFSPEVGQAITKQANCLPVISAEMVAEALVKLLEEGRNGACLMVVAGKEPFYVDSPISS</sequence>
<evidence type="ECO:0000256" key="5">
    <source>
        <dbReference type="ARBA" id="ARBA00040276"/>
    </source>
</evidence>
<dbReference type="Gene3D" id="3.40.50.720">
    <property type="entry name" value="NAD(P)-binding Rossmann-like Domain"/>
    <property type="match status" value="1"/>
</dbReference>
<evidence type="ECO:0000256" key="4">
    <source>
        <dbReference type="ARBA" id="ARBA00039060"/>
    </source>
</evidence>
<comment type="catalytic activity">
    <reaction evidence="15">
        <text>resolvin D2 + NAD(+) = 7-oxoresolvin D2 + NADH + H(+)</text>
        <dbReference type="Rhea" id="RHEA:53584"/>
        <dbReference type="ChEBI" id="CHEBI:15378"/>
        <dbReference type="ChEBI" id="CHEBI:57540"/>
        <dbReference type="ChEBI" id="CHEBI:57945"/>
        <dbReference type="ChEBI" id="CHEBI:133367"/>
        <dbReference type="ChEBI" id="CHEBI:137497"/>
    </reaction>
    <physiologicalReaction direction="left-to-right" evidence="15">
        <dbReference type="Rhea" id="RHEA:53585"/>
    </physiologicalReaction>
</comment>
<dbReference type="InterPro" id="IPR002347">
    <property type="entry name" value="SDR_fam"/>
</dbReference>
<comment type="function">
    <text evidence="8">Catalyzes the NAD-dependent dehydrogenation (oxidation) of a broad array of hydroxylated polyunsaturated fatty acids (mainly eicosanoids and docosanoids, including prostaglandins, lipoxins and resolvins), yielding their corresponding keto (oxo) metabolites. Decreases the levels of the pro-proliferative prostaglandins such as prostaglandin E2 (whose activity is increased in cancer because of an increase in the expression of cyclooxygenase 2) and generates oxo-fatty acid products that can profoundly influence cell function by abrogating pro-inflammatory cytokine expression. Converts resolvins E1, D1 and D2 to their oxo products, which represents a mode of resolvin inactivation. Resolvin E1 plays important roles during the resolution phase of acute inflammation, while resolvins D1 and D2 have a unique role in obesity-induced adipose inflammation.</text>
</comment>
<reference evidence="23 24" key="1">
    <citation type="journal article" date="2024" name="BMC Genomics">
        <title>Genome assembly of redclaw crayfish (Cherax quadricarinatus) provides insights into its immune adaptation and hypoxia tolerance.</title>
        <authorList>
            <person name="Liu Z."/>
            <person name="Zheng J."/>
            <person name="Li H."/>
            <person name="Fang K."/>
            <person name="Wang S."/>
            <person name="He J."/>
            <person name="Zhou D."/>
            <person name="Weng S."/>
            <person name="Chi M."/>
            <person name="Gu Z."/>
            <person name="He J."/>
            <person name="Li F."/>
            <person name="Wang M."/>
        </authorList>
    </citation>
    <scope>NUCLEOTIDE SEQUENCE [LARGE SCALE GENOMIC DNA]</scope>
    <source>
        <strain evidence="23">ZL_2023a</strain>
    </source>
</reference>
<comment type="catalytic activity">
    <reaction evidence="12">
        <text>15-oxo-(5S,6R)-dihydroxy-(7E,9E,11Z)-eicosatrienoate + NADH + H(+) = (5S,6R,15S)-trihydroxy-(7E,9E,11Z)-eicosatrienoate + NAD(+)</text>
        <dbReference type="Rhea" id="RHEA:41596"/>
        <dbReference type="ChEBI" id="CHEBI:15378"/>
        <dbReference type="ChEBI" id="CHEBI:57540"/>
        <dbReference type="ChEBI" id="CHEBI:57945"/>
        <dbReference type="ChEBI" id="CHEBI:78325"/>
        <dbReference type="ChEBI" id="CHEBI:78329"/>
    </reaction>
    <physiologicalReaction direction="left-to-right" evidence="12">
        <dbReference type="Rhea" id="RHEA:41597"/>
    </physiologicalReaction>
</comment>
<keyword evidence="2" id="KW-0560">Oxidoreductase</keyword>
<dbReference type="InterPro" id="IPR036291">
    <property type="entry name" value="NAD(P)-bd_dom_sf"/>
</dbReference>
<dbReference type="EC" id="1.1.1.232" evidence="4"/>
<comment type="catalytic activity">
    <reaction evidence="18">
        <text>prostaglandin E2 + NAD(+) = 15-oxoprostaglandin E2 + NADH + H(+)</text>
        <dbReference type="Rhea" id="RHEA:11876"/>
        <dbReference type="ChEBI" id="CHEBI:15378"/>
        <dbReference type="ChEBI" id="CHEBI:57400"/>
        <dbReference type="ChEBI" id="CHEBI:57540"/>
        <dbReference type="ChEBI" id="CHEBI:57945"/>
        <dbReference type="ChEBI" id="CHEBI:606564"/>
        <dbReference type="EC" id="1.1.1.141"/>
    </reaction>
    <physiologicalReaction direction="left-to-right" evidence="18">
        <dbReference type="Rhea" id="RHEA:11877"/>
    </physiologicalReaction>
</comment>
<evidence type="ECO:0000256" key="12">
    <source>
        <dbReference type="ARBA" id="ARBA00048140"/>
    </source>
</evidence>
<dbReference type="EC" id="1.1.1.141" evidence="3"/>
<evidence type="ECO:0000256" key="3">
    <source>
        <dbReference type="ARBA" id="ARBA00038968"/>
    </source>
</evidence>
<dbReference type="PRINTS" id="PR00081">
    <property type="entry name" value="GDHRDH"/>
</dbReference>
<dbReference type="EMBL" id="JARKIK010000024">
    <property type="protein sequence ID" value="KAK8743450.1"/>
    <property type="molecule type" value="Genomic_DNA"/>
</dbReference>
<dbReference type="PROSITE" id="PS00061">
    <property type="entry name" value="ADH_SHORT"/>
    <property type="match status" value="1"/>
</dbReference>
<evidence type="ECO:0000256" key="1">
    <source>
        <dbReference type="ARBA" id="ARBA00006484"/>
    </source>
</evidence>
<evidence type="ECO:0000256" key="17">
    <source>
        <dbReference type="ARBA" id="ARBA00048611"/>
    </source>
</evidence>
<evidence type="ECO:0000256" key="22">
    <source>
        <dbReference type="RuleBase" id="RU000363"/>
    </source>
</evidence>
<evidence type="ECO:0000256" key="21">
    <source>
        <dbReference type="ARBA" id="ARBA00049188"/>
    </source>
</evidence>
<dbReference type="Proteomes" id="UP001445076">
    <property type="component" value="Unassembled WGS sequence"/>
</dbReference>
<feature type="non-terminal residue" evidence="23">
    <location>
        <position position="1"/>
    </location>
</feature>
<comment type="catalytic activity">
    <reaction evidence="11">
        <text>14-hydroxy-(4Z,7Z,10Z,12E,16Z,19Z)-docosahexaenoate + NAD(+) = 14-oxo-(4Z,7Z,10Z,12E,16Z,19Z)-docosahexaenoate + NADH + H(+)</text>
        <dbReference type="Rhea" id="RHEA:48952"/>
        <dbReference type="ChEBI" id="CHEBI:15378"/>
        <dbReference type="ChEBI" id="CHEBI:57540"/>
        <dbReference type="ChEBI" id="CHEBI:57945"/>
        <dbReference type="ChEBI" id="CHEBI:90866"/>
        <dbReference type="ChEBI" id="CHEBI:90867"/>
    </reaction>
    <physiologicalReaction direction="left-to-right" evidence="11">
        <dbReference type="Rhea" id="RHEA:48953"/>
    </physiologicalReaction>
</comment>
<dbReference type="PANTHER" id="PTHR44229">
    <property type="entry name" value="15-HYDROXYPROSTAGLANDIN DEHYDROGENASE [NAD(+)]"/>
    <property type="match status" value="1"/>
</dbReference>
<comment type="catalytic activity">
    <reaction evidence="14">
        <text>resolvin D1 + NAD(+) = 17-oxoresolvin D1 + NADH + H(+)</text>
        <dbReference type="Rhea" id="RHEA:50128"/>
        <dbReference type="ChEBI" id="CHEBI:15378"/>
        <dbReference type="ChEBI" id="CHEBI:57540"/>
        <dbReference type="ChEBI" id="CHEBI:57945"/>
        <dbReference type="ChEBI" id="CHEBI:132079"/>
        <dbReference type="ChEBI" id="CHEBI:132081"/>
    </reaction>
    <physiologicalReaction direction="left-to-right" evidence="14">
        <dbReference type="Rhea" id="RHEA:50129"/>
    </physiologicalReaction>
</comment>
<evidence type="ECO:0000256" key="18">
    <source>
        <dbReference type="ARBA" id="ARBA00048739"/>
    </source>
</evidence>
<comment type="catalytic activity">
    <reaction evidence="10">
        <text>resolvin D1 + NAD(+) = 8-oxoresolvin D1 + NADH + H(+)</text>
        <dbReference type="Rhea" id="RHEA:50124"/>
        <dbReference type="ChEBI" id="CHEBI:15378"/>
        <dbReference type="ChEBI" id="CHEBI:57540"/>
        <dbReference type="ChEBI" id="CHEBI:57945"/>
        <dbReference type="ChEBI" id="CHEBI:132079"/>
        <dbReference type="ChEBI" id="CHEBI:132080"/>
    </reaction>
    <physiologicalReaction direction="left-to-right" evidence="10">
        <dbReference type="Rhea" id="RHEA:50125"/>
    </physiologicalReaction>
</comment>
<dbReference type="AlphaFoldDB" id="A0AAW0XKE4"/>
<evidence type="ECO:0000256" key="6">
    <source>
        <dbReference type="ARBA" id="ARBA00041812"/>
    </source>
</evidence>
<protein>
    <recommendedName>
        <fullName evidence="5">15-hydroxyprostaglandin dehydrogenase [NAD(+)]</fullName>
        <ecNumber evidence="3">1.1.1.141</ecNumber>
        <ecNumber evidence="4">1.1.1.232</ecNumber>
    </recommendedName>
    <alternativeName>
        <fullName evidence="7">Eicosanoid/docosanoid dehydrogenase [NAD(+)]</fullName>
    </alternativeName>
    <alternativeName>
        <fullName evidence="6">Prostaglandin dehydrogenase 1</fullName>
    </alternativeName>
</protein>
<evidence type="ECO:0000256" key="20">
    <source>
        <dbReference type="ARBA" id="ARBA00049151"/>
    </source>
</evidence>
<evidence type="ECO:0000256" key="8">
    <source>
        <dbReference type="ARBA" id="ARBA00045705"/>
    </source>
</evidence>
<dbReference type="FunFam" id="3.40.50.720:FF:000149">
    <property type="entry name" value="15-hydroxyprostaglandin dehydrogenase [NAD(+)]"/>
    <property type="match status" value="1"/>
</dbReference>
<dbReference type="PRINTS" id="PR00080">
    <property type="entry name" value="SDRFAMILY"/>
</dbReference>
<evidence type="ECO:0000256" key="19">
    <source>
        <dbReference type="ARBA" id="ARBA00048921"/>
    </source>
</evidence>
<comment type="similarity">
    <text evidence="1 22">Belongs to the short-chain dehydrogenases/reductases (SDR) family.</text>
</comment>
<dbReference type="PANTHER" id="PTHR44229:SF4">
    <property type="entry name" value="15-HYDROXYPROSTAGLANDIN DEHYDROGENASE [NAD(+)]"/>
    <property type="match status" value="1"/>
</dbReference>
<comment type="catalytic activity">
    <reaction evidence="21">
        <text>resolvin E1 + NAD(+) = 18-oxo-resolvin E1 + NADH + H(+)</text>
        <dbReference type="Rhea" id="RHEA:49244"/>
        <dbReference type="ChEBI" id="CHEBI:15378"/>
        <dbReference type="ChEBI" id="CHEBI:57540"/>
        <dbReference type="ChEBI" id="CHEBI:57945"/>
        <dbReference type="ChEBI" id="CHEBI:91000"/>
        <dbReference type="ChEBI" id="CHEBI:91001"/>
    </reaction>
    <physiologicalReaction direction="left-to-right" evidence="21">
        <dbReference type="Rhea" id="RHEA:49245"/>
    </physiologicalReaction>
</comment>
<comment type="catalytic activity">
    <reaction evidence="9">
        <text>prostaglandin E1 + NAD(+) = 15-oxoprostaglandin E1 + NADH + H(+)</text>
        <dbReference type="Rhea" id="RHEA:16477"/>
        <dbReference type="ChEBI" id="CHEBI:15378"/>
        <dbReference type="ChEBI" id="CHEBI:57397"/>
        <dbReference type="ChEBI" id="CHEBI:57401"/>
        <dbReference type="ChEBI" id="CHEBI:57540"/>
        <dbReference type="ChEBI" id="CHEBI:57945"/>
    </reaction>
    <physiologicalReaction direction="left-to-right" evidence="9">
        <dbReference type="Rhea" id="RHEA:16478"/>
    </physiologicalReaction>
</comment>
<evidence type="ECO:0000256" key="11">
    <source>
        <dbReference type="ARBA" id="ARBA00048008"/>
    </source>
</evidence>
<proteinExistence type="inferred from homology"/>
<keyword evidence="24" id="KW-1185">Reference proteome</keyword>
<evidence type="ECO:0000256" key="13">
    <source>
        <dbReference type="ARBA" id="ARBA00048144"/>
    </source>
</evidence>
<gene>
    <name evidence="23" type="ORF">OTU49_001083</name>
</gene>
<name>A0AAW0XKE4_CHEQU</name>
<comment type="catalytic activity">
    <reaction evidence="16">
        <text>lipoxin A4 + NAD(+) = 15-oxo-(5S,6R)-dihydroxy-(7E,9E,11Z,13E)-eicosatetraenoate + NADH + H(+)</text>
        <dbReference type="Rhea" id="RHEA:41572"/>
        <dbReference type="ChEBI" id="CHEBI:15378"/>
        <dbReference type="ChEBI" id="CHEBI:57540"/>
        <dbReference type="ChEBI" id="CHEBI:57945"/>
        <dbReference type="ChEBI" id="CHEBI:67026"/>
        <dbReference type="ChEBI" id="CHEBI:78311"/>
    </reaction>
    <physiologicalReaction direction="left-to-right" evidence="16">
        <dbReference type="Rhea" id="RHEA:41573"/>
    </physiologicalReaction>
</comment>
<dbReference type="GO" id="GO:0016404">
    <property type="term" value="F:15-hydroxyprostaglandin dehydrogenase (NAD+) activity"/>
    <property type="evidence" value="ECO:0007669"/>
    <property type="project" value="UniProtKB-EC"/>
</dbReference>
<accession>A0AAW0XKE4</accession>
<dbReference type="Pfam" id="PF00106">
    <property type="entry name" value="adh_short"/>
    <property type="match status" value="1"/>
</dbReference>
<dbReference type="SUPFAM" id="SSF51735">
    <property type="entry name" value="NAD(P)-binding Rossmann-fold domains"/>
    <property type="match status" value="1"/>
</dbReference>
<evidence type="ECO:0000313" key="23">
    <source>
        <dbReference type="EMBL" id="KAK8743450.1"/>
    </source>
</evidence>
<evidence type="ECO:0000313" key="24">
    <source>
        <dbReference type="Proteomes" id="UP001445076"/>
    </source>
</evidence>
<comment type="catalytic activity">
    <reaction evidence="17">
        <text>prostaglandin A1 + NAD(+) = 15-oxo-prostaglandin A1 + NADH + H(+)</text>
        <dbReference type="Rhea" id="RHEA:41263"/>
        <dbReference type="ChEBI" id="CHEBI:15378"/>
        <dbReference type="ChEBI" id="CHEBI:57398"/>
        <dbReference type="ChEBI" id="CHEBI:57540"/>
        <dbReference type="ChEBI" id="CHEBI:57945"/>
        <dbReference type="ChEBI" id="CHEBI:85072"/>
    </reaction>
    <physiologicalReaction direction="left-to-right" evidence="17">
        <dbReference type="Rhea" id="RHEA:41264"/>
    </physiologicalReaction>
</comment>
<dbReference type="GO" id="GO:0005737">
    <property type="term" value="C:cytoplasm"/>
    <property type="evidence" value="ECO:0007669"/>
    <property type="project" value="TreeGrafter"/>
</dbReference>
<evidence type="ECO:0000256" key="10">
    <source>
        <dbReference type="ARBA" id="ARBA00047672"/>
    </source>
</evidence>
<dbReference type="InterPro" id="IPR020904">
    <property type="entry name" value="Sc_DH/Rdtase_CS"/>
</dbReference>